<keyword evidence="3 5" id="KW-0863">Zinc-finger</keyword>
<feature type="domain" description="C2H2-type" evidence="6">
    <location>
        <begin position="332"/>
        <end position="355"/>
    </location>
</feature>
<protein>
    <recommendedName>
        <fullName evidence="6">C2H2-type domain-containing protein</fullName>
    </recommendedName>
</protein>
<dbReference type="Gene3D" id="3.30.160.60">
    <property type="entry name" value="Classic Zinc Finger"/>
    <property type="match status" value="1"/>
</dbReference>
<dbReference type="Pfam" id="PF00096">
    <property type="entry name" value="zf-C2H2"/>
    <property type="match status" value="1"/>
</dbReference>
<evidence type="ECO:0000256" key="4">
    <source>
        <dbReference type="ARBA" id="ARBA00022833"/>
    </source>
</evidence>
<dbReference type="PANTHER" id="PTHR24379:SF121">
    <property type="entry name" value="C2H2-TYPE DOMAIN-CONTAINING PROTEIN"/>
    <property type="match status" value="1"/>
</dbReference>
<dbReference type="EMBL" id="CADEPI010000032">
    <property type="protein sequence ID" value="CAB3367684.1"/>
    <property type="molecule type" value="Genomic_DNA"/>
</dbReference>
<dbReference type="GO" id="GO:0008270">
    <property type="term" value="F:zinc ion binding"/>
    <property type="evidence" value="ECO:0007669"/>
    <property type="project" value="UniProtKB-KW"/>
</dbReference>
<evidence type="ECO:0000259" key="6">
    <source>
        <dbReference type="PROSITE" id="PS50157"/>
    </source>
</evidence>
<organism evidence="7 8">
    <name type="scientific">Cloeon dipterum</name>
    <dbReference type="NCBI Taxonomy" id="197152"/>
    <lineage>
        <taxon>Eukaryota</taxon>
        <taxon>Metazoa</taxon>
        <taxon>Ecdysozoa</taxon>
        <taxon>Arthropoda</taxon>
        <taxon>Hexapoda</taxon>
        <taxon>Insecta</taxon>
        <taxon>Pterygota</taxon>
        <taxon>Palaeoptera</taxon>
        <taxon>Ephemeroptera</taxon>
        <taxon>Pisciforma</taxon>
        <taxon>Baetidae</taxon>
        <taxon>Cloeon</taxon>
    </lineage>
</organism>
<name>A0A8S1CQX3_9INSE</name>
<evidence type="ECO:0000313" key="8">
    <source>
        <dbReference type="Proteomes" id="UP000494165"/>
    </source>
</evidence>
<dbReference type="SMART" id="SM00355">
    <property type="entry name" value="ZnF_C2H2"/>
    <property type="match status" value="5"/>
</dbReference>
<dbReference type="AlphaFoldDB" id="A0A8S1CQX3"/>
<dbReference type="OrthoDB" id="3561125at2759"/>
<evidence type="ECO:0000256" key="5">
    <source>
        <dbReference type="PROSITE-ProRule" id="PRU00042"/>
    </source>
</evidence>
<evidence type="ECO:0000256" key="1">
    <source>
        <dbReference type="ARBA" id="ARBA00022723"/>
    </source>
</evidence>
<dbReference type="InterPro" id="IPR013087">
    <property type="entry name" value="Znf_C2H2_type"/>
</dbReference>
<dbReference type="InterPro" id="IPR036236">
    <property type="entry name" value="Znf_C2H2_sf"/>
</dbReference>
<sequence>MGGGGIGSLIKIQLLPNTVNDNIFSQQPSVMMTSEILNCQLGEYMMAHSDPLQRDGCFTLFGERSEVQPASDRFPQVAPDDRMVDRSPWFDSLNSAKDDHRTGMNLAMPGANELKVEINEEMILNFLRDNTPPNSEFAWDGTEITRSSQVSPRSPRPVSELWNLQSHLKMSTWVTDSILQTACFTPSSLTPPMTPTTPLYLASPNDGQPEEPRKPVPSMLDYAAKMRQKLGNSSPKVSPSSTTASLVSGLDNLRLMHATPTSEPAVCEELRKWINCDICFKSFSSKDVMLSHQSSEHQSFHQLHRCKSCPFVCKRRSAMKLHLARVHSTEMLQCPQCPEKFSLQWSLDDHMRKCHVFYMCNGCKRPIGDIGDANSFALHNLSRKCLKCDAEFTCVWLFVQHSLQHSQSGWCPLCPAFLEDPLSLEEHVEAHAGPFKQVHSF</sequence>
<keyword evidence="8" id="KW-1185">Reference proteome</keyword>
<dbReference type="PROSITE" id="PS50157">
    <property type="entry name" value="ZINC_FINGER_C2H2_2"/>
    <property type="match status" value="1"/>
</dbReference>
<dbReference type="PANTHER" id="PTHR24379">
    <property type="entry name" value="KRAB AND ZINC FINGER DOMAIN-CONTAINING"/>
    <property type="match status" value="1"/>
</dbReference>
<evidence type="ECO:0000313" key="7">
    <source>
        <dbReference type="EMBL" id="CAB3367684.1"/>
    </source>
</evidence>
<dbReference type="Proteomes" id="UP000494165">
    <property type="component" value="Unassembled WGS sequence"/>
</dbReference>
<comment type="caution">
    <text evidence="7">The sequence shown here is derived from an EMBL/GenBank/DDBJ whole genome shotgun (WGS) entry which is preliminary data.</text>
</comment>
<keyword evidence="2" id="KW-0677">Repeat</keyword>
<proteinExistence type="predicted"/>
<evidence type="ECO:0000256" key="2">
    <source>
        <dbReference type="ARBA" id="ARBA00022737"/>
    </source>
</evidence>
<dbReference type="PROSITE" id="PS00028">
    <property type="entry name" value="ZINC_FINGER_C2H2_1"/>
    <property type="match status" value="3"/>
</dbReference>
<keyword evidence="1" id="KW-0479">Metal-binding</keyword>
<accession>A0A8S1CQX3</accession>
<gene>
    <name evidence="7" type="ORF">CLODIP_2_CD02094</name>
</gene>
<dbReference type="SUPFAM" id="SSF57667">
    <property type="entry name" value="beta-beta-alpha zinc fingers"/>
    <property type="match status" value="1"/>
</dbReference>
<keyword evidence="4" id="KW-0862">Zinc</keyword>
<reference evidence="7 8" key="1">
    <citation type="submission" date="2020-04" db="EMBL/GenBank/DDBJ databases">
        <authorList>
            <person name="Alioto T."/>
            <person name="Alioto T."/>
            <person name="Gomez Garrido J."/>
        </authorList>
    </citation>
    <scope>NUCLEOTIDE SEQUENCE [LARGE SCALE GENOMIC DNA]</scope>
</reference>
<evidence type="ECO:0000256" key="3">
    <source>
        <dbReference type="ARBA" id="ARBA00022771"/>
    </source>
</evidence>